<dbReference type="EMBL" id="JBCGBO010000003">
    <property type="protein sequence ID" value="KAK9216051.1"/>
    <property type="molecule type" value="Genomic_DNA"/>
</dbReference>
<evidence type="ECO:0000256" key="1">
    <source>
        <dbReference type="SAM" id="MobiDB-lite"/>
    </source>
</evidence>
<evidence type="ECO:0000313" key="3">
    <source>
        <dbReference type="Proteomes" id="UP001428341"/>
    </source>
</evidence>
<protein>
    <submittedName>
        <fullName evidence="2">Uncharacterized protein</fullName>
    </submittedName>
</protein>
<keyword evidence="3" id="KW-1185">Reference proteome</keyword>
<organism evidence="2 3">
    <name type="scientific">Citrus x changshan-huyou</name>
    <dbReference type="NCBI Taxonomy" id="2935761"/>
    <lineage>
        <taxon>Eukaryota</taxon>
        <taxon>Viridiplantae</taxon>
        <taxon>Streptophyta</taxon>
        <taxon>Embryophyta</taxon>
        <taxon>Tracheophyta</taxon>
        <taxon>Spermatophyta</taxon>
        <taxon>Magnoliopsida</taxon>
        <taxon>eudicotyledons</taxon>
        <taxon>Gunneridae</taxon>
        <taxon>Pentapetalae</taxon>
        <taxon>rosids</taxon>
        <taxon>malvids</taxon>
        <taxon>Sapindales</taxon>
        <taxon>Rutaceae</taxon>
        <taxon>Aurantioideae</taxon>
        <taxon>Citrus</taxon>
    </lineage>
</organism>
<gene>
    <name evidence="2" type="ORF">WN944_008058</name>
</gene>
<proteinExistence type="predicted"/>
<evidence type="ECO:0000313" key="2">
    <source>
        <dbReference type="EMBL" id="KAK9216051.1"/>
    </source>
</evidence>
<feature type="compositionally biased region" description="Polar residues" evidence="1">
    <location>
        <begin position="1"/>
        <end position="15"/>
    </location>
</feature>
<sequence>MAERVLSSTIDQPNPKSHDQHPHHNSIITNDGQTTFRSGTYVVQIPKDQIYRFPPPENALHAQQRDPDINQKKRACMSAFAFILNVLLLSAEHGRRCYNCFPLVERKQDLAKGTNTCPLIATVVKQIAESTDSLDQGINRGLAMEIVHVKLVSFLIHFG</sequence>
<reference evidence="2 3" key="1">
    <citation type="submission" date="2024-05" db="EMBL/GenBank/DDBJ databases">
        <title>Haplotype-resolved chromosome-level genome assembly of Huyou (Citrus changshanensis).</title>
        <authorList>
            <person name="Miao C."/>
            <person name="Chen W."/>
            <person name="Wu Y."/>
            <person name="Wang L."/>
            <person name="Zhao S."/>
            <person name="Grierson D."/>
            <person name="Xu C."/>
            <person name="Chen K."/>
        </authorList>
    </citation>
    <scope>NUCLEOTIDE SEQUENCE [LARGE SCALE GENOMIC DNA]</scope>
    <source>
        <strain evidence="2">01-14</strain>
        <tissue evidence="2">Leaf</tissue>
    </source>
</reference>
<dbReference type="Proteomes" id="UP001428341">
    <property type="component" value="Unassembled WGS sequence"/>
</dbReference>
<name>A0AAP0MRW6_9ROSI</name>
<dbReference type="AlphaFoldDB" id="A0AAP0MRW6"/>
<comment type="caution">
    <text evidence="2">The sequence shown here is derived from an EMBL/GenBank/DDBJ whole genome shotgun (WGS) entry which is preliminary data.</text>
</comment>
<feature type="region of interest" description="Disordered" evidence="1">
    <location>
        <begin position="1"/>
        <end position="31"/>
    </location>
</feature>
<accession>A0AAP0MRW6</accession>